<name>A0A1V4HPC3_9BACL</name>
<dbReference type="EMBL" id="MBTG01000005">
    <property type="protein sequence ID" value="OPH59950.1"/>
    <property type="molecule type" value="Genomic_DNA"/>
</dbReference>
<accession>A0A1V4HPC3</accession>
<protein>
    <recommendedName>
        <fullName evidence="1">F5/8 type C domain-containing protein</fullName>
    </recommendedName>
</protein>
<reference evidence="3" key="1">
    <citation type="submission" date="2016-07" db="EMBL/GenBank/DDBJ databases">
        <authorList>
            <person name="Florea S."/>
            <person name="Webb J.S."/>
            <person name="Jaromczyk J."/>
            <person name="Schardl C.L."/>
        </authorList>
    </citation>
    <scope>NUCLEOTIDE SEQUENCE [LARGE SCALE GENOMIC DNA]</scope>
    <source>
        <strain evidence="3">CY1</strain>
    </source>
</reference>
<gene>
    <name evidence="2" type="ORF">BC351_18680</name>
</gene>
<dbReference type="OrthoDB" id="5526311at2"/>
<feature type="domain" description="F5/8 type C" evidence="1">
    <location>
        <begin position="115"/>
        <end position="225"/>
    </location>
</feature>
<evidence type="ECO:0000313" key="3">
    <source>
        <dbReference type="Proteomes" id="UP000190626"/>
    </source>
</evidence>
<dbReference type="Proteomes" id="UP000190626">
    <property type="component" value="Unassembled WGS sequence"/>
</dbReference>
<evidence type="ECO:0000313" key="2">
    <source>
        <dbReference type="EMBL" id="OPH59950.1"/>
    </source>
</evidence>
<dbReference type="SUPFAM" id="SSF51445">
    <property type="entry name" value="(Trans)glycosidases"/>
    <property type="match status" value="1"/>
</dbReference>
<dbReference type="Pfam" id="PF00754">
    <property type="entry name" value="F5_F8_type_C"/>
    <property type="match status" value="1"/>
</dbReference>
<organism evidence="2 3">
    <name type="scientific">Paenibacillus ferrarius</name>
    <dbReference type="NCBI Taxonomy" id="1469647"/>
    <lineage>
        <taxon>Bacteria</taxon>
        <taxon>Bacillati</taxon>
        <taxon>Bacillota</taxon>
        <taxon>Bacilli</taxon>
        <taxon>Bacillales</taxon>
        <taxon>Paenibacillaceae</taxon>
        <taxon>Paenibacillus</taxon>
    </lineage>
</organism>
<dbReference type="Gene3D" id="3.20.20.80">
    <property type="entry name" value="Glycosidases"/>
    <property type="match status" value="1"/>
</dbReference>
<dbReference type="PROSITE" id="PS50022">
    <property type="entry name" value="FA58C_3"/>
    <property type="match status" value="1"/>
</dbReference>
<dbReference type="RefSeq" id="WP_079409986.1">
    <property type="nucleotide sequence ID" value="NZ_MBTG01000005.1"/>
</dbReference>
<sequence>MVTVVNAVKEPWDGDIVVFEEPLGPSHWAPANNTYAASQANILVNGGWFWHSSMTNTNPQSVSYVVYDHLNVLESRYTNFILNVSPNRQGELDPNVVNRLAEIGAAWSPNAARPPLPPQPTMMEHPITANSASASSGNGNYVIDGSLGNPAPGGITETAWQSSVSLPQTVTLDLGYTYNNINMLNYLPSNDLTGGMITSYSLSASQDGKTSHVPIANSSLLQTAS</sequence>
<keyword evidence="3" id="KW-1185">Reference proteome</keyword>
<dbReference type="Gene3D" id="2.60.120.260">
    <property type="entry name" value="Galactose-binding domain-like"/>
    <property type="match status" value="1"/>
</dbReference>
<comment type="caution">
    <text evidence="2">The sequence shown here is derived from an EMBL/GenBank/DDBJ whole genome shotgun (WGS) entry which is preliminary data.</text>
</comment>
<dbReference type="InterPro" id="IPR008979">
    <property type="entry name" value="Galactose-bd-like_sf"/>
</dbReference>
<dbReference type="SUPFAM" id="SSF49785">
    <property type="entry name" value="Galactose-binding domain-like"/>
    <property type="match status" value="1"/>
</dbReference>
<dbReference type="InterPro" id="IPR017853">
    <property type="entry name" value="GH"/>
</dbReference>
<dbReference type="InterPro" id="IPR000421">
    <property type="entry name" value="FA58C"/>
</dbReference>
<proteinExistence type="predicted"/>
<evidence type="ECO:0000259" key="1">
    <source>
        <dbReference type="PROSITE" id="PS50022"/>
    </source>
</evidence>
<dbReference type="STRING" id="1469647.BC351_18680"/>
<dbReference type="AlphaFoldDB" id="A0A1V4HPC3"/>